<reference evidence="1" key="1">
    <citation type="submission" date="2020-09" db="EMBL/GenBank/DDBJ databases">
        <title>Novel species of Mucilaginibacter isolated from a glacier on the Tibetan Plateau.</title>
        <authorList>
            <person name="Liu Q."/>
            <person name="Xin Y.-H."/>
        </authorList>
    </citation>
    <scope>NUCLEOTIDE SEQUENCE</scope>
    <source>
        <strain evidence="1">ZB1P21</strain>
    </source>
</reference>
<dbReference type="CDD" id="cd00332">
    <property type="entry name" value="PAL-HAL"/>
    <property type="match status" value="1"/>
</dbReference>
<dbReference type="InterPro" id="IPR024083">
    <property type="entry name" value="Fumarase/histidase_N"/>
</dbReference>
<dbReference type="InterPro" id="IPR008948">
    <property type="entry name" value="L-Aspartase-like"/>
</dbReference>
<name>A0A926NI41_9SPHI</name>
<dbReference type="Gene3D" id="1.10.275.10">
    <property type="entry name" value="Fumarase/aspartase (N-terminal domain)"/>
    <property type="match status" value="1"/>
</dbReference>
<proteinExistence type="predicted"/>
<gene>
    <name evidence="1" type="ORF">IDJ76_01045</name>
</gene>
<dbReference type="Proteomes" id="UP000619078">
    <property type="component" value="Unassembled WGS sequence"/>
</dbReference>
<dbReference type="GO" id="GO:0016841">
    <property type="term" value="F:ammonia-lyase activity"/>
    <property type="evidence" value="ECO:0007669"/>
    <property type="project" value="UniProtKB-ARBA"/>
</dbReference>
<keyword evidence="1" id="KW-0456">Lyase</keyword>
<accession>A0A926NI41</accession>
<dbReference type="Gene3D" id="1.20.200.10">
    <property type="entry name" value="Fumarase/aspartase (Central domain)"/>
    <property type="match status" value="1"/>
</dbReference>
<evidence type="ECO:0000313" key="2">
    <source>
        <dbReference type="Proteomes" id="UP000619078"/>
    </source>
</evidence>
<dbReference type="SUPFAM" id="SSF48557">
    <property type="entry name" value="L-aspartase-like"/>
    <property type="match status" value="1"/>
</dbReference>
<sequence length="515" mass="58051">MILVGQTTLSLNDFSELIFKNQQIALDQSALKKVNDSFEFLKQFSSNKLIYGINTGFGPMAQYKVSEENILQLQYNLIRSHSSGSGKLMPAQLSKALMIARLNSFMQAYSGVHQEVVDLLVQLINLNICPCIYEHGGVGASGDLVQLAHLGLVLIGEGEVVFEDTVHCTKDIFERFNIKPLAIHIREGLAVLNGTSAMTGIGMINIIQARKLLNWQLLFSAMINEIVGAFDDHYSQELNIVKHHKGQNKIASVMRDVLKDSKMIRDRSEHLYNPENLDQEVFEDKVQEYYSLRCVTQVLGPIYDTIEQAENVLVNELNSVNDNPVIDHLNQNIFHGGNFHGDYVSLEMDKLKIATTKLSMLAERQLNYLLNSRLNQKLPPFVNLGVLGFNFGMQGMQFTATSTVAENQTLSFPMYVHSIPNNNDNQDIVSMGCNAALMTKRVIDNSFEVLGIHLMTILQAIDYLGCQDKLSKPSKELYDEVRAIFPKFVEDEPKYKDLARIKEFLESTERINAFV</sequence>
<dbReference type="PANTHER" id="PTHR10362">
    <property type="entry name" value="HISTIDINE AMMONIA-LYASE"/>
    <property type="match status" value="1"/>
</dbReference>
<evidence type="ECO:0000313" key="1">
    <source>
        <dbReference type="EMBL" id="MBD1391671.1"/>
    </source>
</evidence>
<dbReference type="RefSeq" id="WP_191159834.1">
    <property type="nucleotide sequence ID" value="NZ_JACWMX010000001.1"/>
</dbReference>
<dbReference type="Pfam" id="PF00221">
    <property type="entry name" value="Lyase_aromatic"/>
    <property type="match status" value="1"/>
</dbReference>
<protein>
    <submittedName>
        <fullName evidence="1">Aromatic amino acid lyase</fullName>
    </submittedName>
</protein>
<comment type="caution">
    <text evidence="1">The sequence shown here is derived from an EMBL/GenBank/DDBJ whole genome shotgun (WGS) entry which is preliminary data.</text>
</comment>
<organism evidence="1 2">
    <name type="scientific">Mucilaginibacter glaciei</name>
    <dbReference type="NCBI Taxonomy" id="2772109"/>
    <lineage>
        <taxon>Bacteria</taxon>
        <taxon>Pseudomonadati</taxon>
        <taxon>Bacteroidota</taxon>
        <taxon>Sphingobacteriia</taxon>
        <taxon>Sphingobacteriales</taxon>
        <taxon>Sphingobacteriaceae</taxon>
        <taxon>Mucilaginibacter</taxon>
    </lineage>
</organism>
<dbReference type="EMBL" id="JACWMX010000001">
    <property type="protein sequence ID" value="MBD1391671.1"/>
    <property type="molecule type" value="Genomic_DNA"/>
</dbReference>
<keyword evidence="2" id="KW-1185">Reference proteome</keyword>
<dbReference type="AlphaFoldDB" id="A0A926NI41"/>
<dbReference type="InterPro" id="IPR001106">
    <property type="entry name" value="Aromatic_Lyase"/>
</dbReference>